<dbReference type="Proteomes" id="UP000243081">
    <property type="component" value="Unassembled WGS sequence"/>
</dbReference>
<protein>
    <submittedName>
        <fullName evidence="1">Uncharacterized protein</fullName>
    </submittedName>
</protein>
<accession>A0A179I4R3</accession>
<name>A0A179I4R3_CORDF</name>
<gene>
    <name evidence="1" type="ORF">LLEC1_07601</name>
</gene>
<proteinExistence type="predicted"/>
<organism evidence="1 2">
    <name type="scientific">Cordyceps confragosa</name>
    <name type="common">Lecanicillium lecanii</name>
    <dbReference type="NCBI Taxonomy" id="2714763"/>
    <lineage>
        <taxon>Eukaryota</taxon>
        <taxon>Fungi</taxon>
        <taxon>Dikarya</taxon>
        <taxon>Ascomycota</taxon>
        <taxon>Pezizomycotina</taxon>
        <taxon>Sordariomycetes</taxon>
        <taxon>Hypocreomycetidae</taxon>
        <taxon>Hypocreales</taxon>
        <taxon>Cordycipitaceae</taxon>
        <taxon>Akanthomyces</taxon>
    </lineage>
</organism>
<evidence type="ECO:0000313" key="1">
    <source>
        <dbReference type="EMBL" id="OAQ96739.1"/>
    </source>
</evidence>
<keyword evidence="2" id="KW-1185">Reference proteome</keyword>
<dbReference type="EMBL" id="LUKN01003924">
    <property type="protein sequence ID" value="OAQ96739.1"/>
    <property type="molecule type" value="Genomic_DNA"/>
</dbReference>
<dbReference type="AlphaFoldDB" id="A0A179I4R3"/>
<sequence length="218" mass="24457">MVPVGFICSVITYHLSACLKARFRVLRPGEEPSLGGTWARYFEYLGKTLGVANDCLREEGPWAPLDAGYGLILDMFFSDIELHESLWQGHANGFFAYVKHRGGIHTVLGSGQRGFTRSYRALNILMHAVGANTTSPAKQQIFGFDSYSDDDIRTIHSDHVPEDMPCPTELFLAIIHITRHRVLAIPWTAKEKKRRLPPLTPPALETIYEKISAFDVKA</sequence>
<comment type="caution">
    <text evidence="1">The sequence shown here is derived from an EMBL/GenBank/DDBJ whole genome shotgun (WGS) entry which is preliminary data.</text>
</comment>
<evidence type="ECO:0000313" key="2">
    <source>
        <dbReference type="Proteomes" id="UP000243081"/>
    </source>
</evidence>
<reference evidence="1 2" key="1">
    <citation type="submission" date="2016-03" db="EMBL/GenBank/DDBJ databases">
        <title>Fine-scale spatial genetic structure of a fungal parasite of coffee scale insects.</title>
        <authorList>
            <person name="Jackson D."/>
            <person name="Zemenick K.A."/>
            <person name="Malloure B."/>
            <person name="Quandt C.A."/>
            <person name="James T.Y."/>
        </authorList>
    </citation>
    <scope>NUCLEOTIDE SEQUENCE [LARGE SCALE GENOMIC DNA]</scope>
    <source>
        <strain evidence="1 2">UM487</strain>
    </source>
</reference>
<dbReference type="OrthoDB" id="10557225at2759"/>